<keyword evidence="3" id="KW-1185">Reference proteome</keyword>
<evidence type="ECO:0000313" key="2">
    <source>
        <dbReference type="EMBL" id="BBE18351.1"/>
    </source>
</evidence>
<dbReference type="Proteomes" id="UP001193389">
    <property type="component" value="Chromosome"/>
</dbReference>
<gene>
    <name evidence="2" type="ORF">AQPE_2513</name>
</gene>
<reference evidence="2" key="1">
    <citation type="journal article" date="2020" name="Int. J. Syst. Evol. Microbiol.">
        <title>Aquipluma nitroreducens gen. nov. sp. nov., a novel facultatively anaerobic bacterium isolated from a freshwater lake.</title>
        <authorList>
            <person name="Watanabe M."/>
            <person name="Kojima H."/>
            <person name="Fukui M."/>
        </authorList>
    </citation>
    <scope>NUCLEOTIDE SEQUENCE</scope>
    <source>
        <strain evidence="2">MeG22</strain>
    </source>
</reference>
<dbReference type="EMBL" id="AP018694">
    <property type="protein sequence ID" value="BBE18351.1"/>
    <property type="molecule type" value="Genomic_DNA"/>
</dbReference>
<dbReference type="Pfam" id="PF13568">
    <property type="entry name" value="OMP_b-brl_2"/>
    <property type="match status" value="1"/>
</dbReference>
<feature type="domain" description="Outer membrane protein beta-barrel" evidence="1">
    <location>
        <begin position="41"/>
        <end position="213"/>
    </location>
</feature>
<evidence type="ECO:0000313" key="3">
    <source>
        <dbReference type="Proteomes" id="UP001193389"/>
    </source>
</evidence>
<dbReference type="RefSeq" id="WP_318351264.1">
    <property type="nucleotide sequence ID" value="NZ_AP018694.1"/>
</dbReference>
<proteinExistence type="predicted"/>
<dbReference type="AlphaFoldDB" id="A0A5K7S9U5"/>
<dbReference type="KEGG" id="anf:AQPE_2513"/>
<organism evidence="2 3">
    <name type="scientific">Aquipluma nitroreducens</name>
    <dbReference type="NCBI Taxonomy" id="2010828"/>
    <lineage>
        <taxon>Bacteria</taxon>
        <taxon>Pseudomonadati</taxon>
        <taxon>Bacteroidota</taxon>
        <taxon>Bacteroidia</taxon>
        <taxon>Marinilabiliales</taxon>
        <taxon>Prolixibacteraceae</taxon>
        <taxon>Aquipluma</taxon>
    </lineage>
</organism>
<accession>A0A5K7S9U5</accession>
<dbReference type="InterPro" id="IPR025665">
    <property type="entry name" value="Beta-barrel_OMP_2"/>
</dbReference>
<evidence type="ECO:0000259" key="1">
    <source>
        <dbReference type="Pfam" id="PF13568"/>
    </source>
</evidence>
<sequence>MMTNANSKQGLGIMHYFNNQFLKKYVWGVLFFVGFQSNLVAQDTKFTRSAWWFGAATGANYNLYHGSSIQNLNSTLIAPSAFIDGNGLGIYAAPLIEYHPSDSKVGFMLQAGYDSKKGSFNQVISTGIFTEDLSTHLTYFTIEPSIRLNLFRSNFYLFSGPRLSININNNFQYDLRISPDHPEQGSSSYSAGQFSDINKTVISMQIGGGYDLFLTAKNKRSQVILSPFFALQPYFGQKILSSESWNISTLRAGIALKFGHGIKTALPEKIFLPVVISTEPKASYLITEPKEDAAGKNVSELLSERNNVYFNLRSSEIKDPFSTSGKNQLKNFKNNLNEIRIPENLENPSFRKAIQEDNFLSILGDNMTKDLSTQITLVGSSKDVLAGIQMAKSVKMFLVRVYGISASKIAIKSQKKLKIHKTQSANKFELAVIRQVDRQVLVQTTSKALALKFQVGQNNTRLSPLKIYDVPEINKEGVVSFTTKGSDQLFSSWSLKIAEDKTKVRSFGPFTNDSVSIPKNYLLGGKPAGKFDISMIGQLKSGQIMRKDTTAYLTAWPVFITDKIKRFSVLYELNNSESVKTLSQYLRTVVTPEIPSGAMVVIHGHSESANLGNNQLKSFLARENNIQGLIEHELLLANRRDVEFQVFDFGLDQTIAPFEKKTQKIDFLNRTIIIDILKP</sequence>
<name>A0A5K7S9U5_9BACT</name>
<protein>
    <recommendedName>
        <fullName evidence="1">Outer membrane protein beta-barrel domain-containing protein</fullName>
    </recommendedName>
</protein>